<dbReference type="Pfam" id="PF13238">
    <property type="entry name" value="AAA_18"/>
    <property type="match status" value="1"/>
</dbReference>
<dbReference type="RefSeq" id="WP_344242702.1">
    <property type="nucleotide sequence ID" value="NZ_BAAAHH010000018.1"/>
</dbReference>
<evidence type="ECO:0000313" key="1">
    <source>
        <dbReference type="EMBL" id="GAA0956784.1"/>
    </source>
</evidence>
<reference evidence="2" key="1">
    <citation type="journal article" date="2019" name="Int. J. Syst. Evol. Microbiol.">
        <title>The Global Catalogue of Microorganisms (GCM) 10K type strain sequencing project: providing services to taxonomists for standard genome sequencing and annotation.</title>
        <authorList>
            <consortium name="The Broad Institute Genomics Platform"/>
            <consortium name="The Broad Institute Genome Sequencing Center for Infectious Disease"/>
            <person name="Wu L."/>
            <person name="Ma J."/>
        </authorList>
    </citation>
    <scope>NUCLEOTIDE SEQUENCE [LARGE SCALE GENOMIC DNA]</scope>
    <source>
        <strain evidence="2">JCM 10696</strain>
    </source>
</reference>
<protein>
    <recommendedName>
        <fullName evidence="3">AAA domain-containing protein</fullName>
    </recommendedName>
</protein>
<dbReference type="InterPro" id="IPR027417">
    <property type="entry name" value="P-loop_NTPase"/>
</dbReference>
<dbReference type="Gene3D" id="3.40.50.300">
    <property type="entry name" value="P-loop containing nucleotide triphosphate hydrolases"/>
    <property type="match status" value="1"/>
</dbReference>
<evidence type="ECO:0008006" key="3">
    <source>
        <dbReference type="Google" id="ProtNLM"/>
    </source>
</evidence>
<comment type="caution">
    <text evidence="1">The sequence shown here is derived from an EMBL/GenBank/DDBJ whole genome shotgun (WGS) entry which is preliminary data.</text>
</comment>
<name>A0ABP4BZS6_9ACTN</name>
<evidence type="ECO:0000313" key="2">
    <source>
        <dbReference type="Proteomes" id="UP001500665"/>
    </source>
</evidence>
<sequence length="178" mass="20018">MADATVVLICGPAGVGKSSTAYEVSRQLARSDIAHALIETDELDRVHPWPPPGLDTAELSKHNLHALWSNYQALGHTRLILTGVFVDLTEPLDWIRHVLPRAGITLIRLTADTPTLRTRILQRELGPEAEKQWRRTLTQLHSLNATAELETLRIDTTGRTPTDIATEIIEHWRAFWNL</sequence>
<proteinExistence type="predicted"/>
<dbReference type="EMBL" id="BAAAHH010000018">
    <property type="protein sequence ID" value="GAA0956784.1"/>
    <property type="molecule type" value="Genomic_DNA"/>
</dbReference>
<dbReference type="SUPFAM" id="SSF52540">
    <property type="entry name" value="P-loop containing nucleoside triphosphate hydrolases"/>
    <property type="match status" value="1"/>
</dbReference>
<dbReference type="Proteomes" id="UP001500665">
    <property type="component" value="Unassembled WGS sequence"/>
</dbReference>
<accession>A0ABP4BZS6</accession>
<gene>
    <name evidence="1" type="ORF">GCM10009550_43210</name>
</gene>
<organism evidence="1 2">
    <name type="scientific">Actinocorallia libanotica</name>
    <dbReference type="NCBI Taxonomy" id="46162"/>
    <lineage>
        <taxon>Bacteria</taxon>
        <taxon>Bacillati</taxon>
        <taxon>Actinomycetota</taxon>
        <taxon>Actinomycetes</taxon>
        <taxon>Streptosporangiales</taxon>
        <taxon>Thermomonosporaceae</taxon>
        <taxon>Actinocorallia</taxon>
    </lineage>
</organism>
<keyword evidence="2" id="KW-1185">Reference proteome</keyword>